<proteinExistence type="predicted"/>
<feature type="chain" id="PRO_5047348943" evidence="2">
    <location>
        <begin position="21"/>
        <end position="200"/>
    </location>
</feature>
<dbReference type="Gene3D" id="2.70.70.10">
    <property type="entry name" value="Glucose Permease (Domain IIA)"/>
    <property type="match status" value="1"/>
</dbReference>
<keyword evidence="2" id="KW-0732">Signal</keyword>
<evidence type="ECO:0000313" key="4">
    <source>
        <dbReference type="EMBL" id="QSV47319.1"/>
    </source>
</evidence>
<dbReference type="Pfam" id="PF01551">
    <property type="entry name" value="Peptidase_M23"/>
    <property type="match status" value="1"/>
</dbReference>
<evidence type="ECO:0000313" key="5">
    <source>
        <dbReference type="Proteomes" id="UP000663651"/>
    </source>
</evidence>
<organism evidence="4 5">
    <name type="scientific">Geobacter benzoatilyticus</name>
    <dbReference type="NCBI Taxonomy" id="2815309"/>
    <lineage>
        <taxon>Bacteria</taxon>
        <taxon>Pseudomonadati</taxon>
        <taxon>Thermodesulfobacteriota</taxon>
        <taxon>Desulfuromonadia</taxon>
        <taxon>Geobacterales</taxon>
        <taxon>Geobacteraceae</taxon>
        <taxon>Geobacter</taxon>
    </lineage>
</organism>
<dbReference type="PANTHER" id="PTHR21666:SF270">
    <property type="entry name" value="MUREIN HYDROLASE ACTIVATOR ENVC"/>
    <property type="match status" value="1"/>
</dbReference>
<protein>
    <submittedName>
        <fullName evidence="4">M23 family metallopeptidase</fullName>
    </submittedName>
</protein>
<accession>A0ABX7Q780</accession>
<gene>
    <name evidence="4" type="ORF">JZM60_03145</name>
</gene>
<dbReference type="EMBL" id="CP071382">
    <property type="protein sequence ID" value="QSV47319.1"/>
    <property type="molecule type" value="Genomic_DNA"/>
</dbReference>
<dbReference type="InterPro" id="IPR050570">
    <property type="entry name" value="Cell_wall_metabolism_enzyme"/>
</dbReference>
<reference evidence="4 5" key="1">
    <citation type="submission" date="2021-03" db="EMBL/GenBank/DDBJ databases">
        <title>Geobacter metallireducens gen. nov. sp. nov., a microorganism capable of coupling the complete oxidation of organic compounds to the reduction of iron and other metals.</title>
        <authorList>
            <person name="Li Y."/>
        </authorList>
    </citation>
    <scope>NUCLEOTIDE SEQUENCE [LARGE SCALE GENOMIC DNA]</scope>
    <source>
        <strain evidence="4 5">Jerry-YX</strain>
    </source>
</reference>
<dbReference type="InterPro" id="IPR016047">
    <property type="entry name" value="M23ase_b-sheet_dom"/>
</dbReference>
<evidence type="ECO:0000256" key="1">
    <source>
        <dbReference type="SAM" id="MobiDB-lite"/>
    </source>
</evidence>
<feature type="compositionally biased region" description="Basic and acidic residues" evidence="1">
    <location>
        <begin position="158"/>
        <end position="173"/>
    </location>
</feature>
<dbReference type="CDD" id="cd12797">
    <property type="entry name" value="M23_peptidase"/>
    <property type="match status" value="1"/>
</dbReference>
<name>A0ABX7Q780_9BACT</name>
<sequence>MKPVAAVILCLLLLPGIAAASRRLPVDGGSVTSGIGWRIDPFGSGRMTYHRGVDIAVPQGTPVYPTQRGTVTFAGSYKGYGNLVAVDHGNGYVTLYGHNSTIRVTPGQAVDTETVLALAGSTGRSTGPHVHYEVRQYPGYGGRALELPEAQLTAMADGKDNALDEDHAAGKGDGEEETVEEEVPLHPLAGLALPGGDELP</sequence>
<feature type="compositionally biased region" description="Low complexity" evidence="1">
    <location>
        <begin position="185"/>
        <end position="200"/>
    </location>
</feature>
<feature type="signal peptide" evidence="2">
    <location>
        <begin position="1"/>
        <end position="20"/>
    </location>
</feature>
<evidence type="ECO:0000259" key="3">
    <source>
        <dbReference type="Pfam" id="PF01551"/>
    </source>
</evidence>
<dbReference type="InterPro" id="IPR011055">
    <property type="entry name" value="Dup_hybrid_motif"/>
</dbReference>
<keyword evidence="5" id="KW-1185">Reference proteome</keyword>
<dbReference type="PANTHER" id="PTHR21666">
    <property type="entry name" value="PEPTIDASE-RELATED"/>
    <property type="match status" value="1"/>
</dbReference>
<evidence type="ECO:0000256" key="2">
    <source>
        <dbReference type="SAM" id="SignalP"/>
    </source>
</evidence>
<feature type="region of interest" description="Disordered" evidence="1">
    <location>
        <begin position="158"/>
        <end position="200"/>
    </location>
</feature>
<feature type="domain" description="M23ase beta-sheet core" evidence="3">
    <location>
        <begin position="49"/>
        <end position="136"/>
    </location>
</feature>
<dbReference type="SUPFAM" id="SSF51261">
    <property type="entry name" value="Duplicated hybrid motif"/>
    <property type="match status" value="1"/>
</dbReference>
<dbReference type="Proteomes" id="UP000663651">
    <property type="component" value="Chromosome"/>
</dbReference>